<dbReference type="InterPro" id="IPR027806">
    <property type="entry name" value="HARBI1_dom"/>
</dbReference>
<dbReference type="HOGENOM" id="CLU_018552_2_4_1"/>
<organism evidence="4 5">
    <name type="scientific">Amanita muscaria (strain Koide BX008)</name>
    <dbReference type="NCBI Taxonomy" id="946122"/>
    <lineage>
        <taxon>Eukaryota</taxon>
        <taxon>Fungi</taxon>
        <taxon>Dikarya</taxon>
        <taxon>Basidiomycota</taxon>
        <taxon>Agaricomycotina</taxon>
        <taxon>Agaricomycetes</taxon>
        <taxon>Agaricomycetidae</taxon>
        <taxon>Agaricales</taxon>
        <taxon>Pluteineae</taxon>
        <taxon>Amanitaceae</taxon>
        <taxon>Amanita</taxon>
    </lineage>
</organism>
<evidence type="ECO:0000313" key="5">
    <source>
        <dbReference type="Proteomes" id="UP000054549"/>
    </source>
</evidence>
<evidence type="ECO:0000313" key="4">
    <source>
        <dbReference type="EMBL" id="KIL57043.1"/>
    </source>
</evidence>
<accession>A0A0C2WLH9</accession>
<keyword evidence="2" id="KW-0479">Metal-binding</keyword>
<dbReference type="GO" id="GO:0046872">
    <property type="term" value="F:metal ion binding"/>
    <property type="evidence" value="ECO:0007669"/>
    <property type="project" value="UniProtKB-KW"/>
</dbReference>
<evidence type="ECO:0000259" key="3">
    <source>
        <dbReference type="Pfam" id="PF13359"/>
    </source>
</evidence>
<comment type="cofactor">
    <cofactor evidence="1">
        <name>a divalent metal cation</name>
        <dbReference type="ChEBI" id="CHEBI:60240"/>
    </cofactor>
</comment>
<reference evidence="4 5" key="1">
    <citation type="submission" date="2014-04" db="EMBL/GenBank/DDBJ databases">
        <title>Evolutionary Origins and Diversification of the Mycorrhizal Mutualists.</title>
        <authorList>
            <consortium name="DOE Joint Genome Institute"/>
            <consortium name="Mycorrhizal Genomics Consortium"/>
            <person name="Kohler A."/>
            <person name="Kuo A."/>
            <person name="Nagy L.G."/>
            <person name="Floudas D."/>
            <person name="Copeland A."/>
            <person name="Barry K.W."/>
            <person name="Cichocki N."/>
            <person name="Veneault-Fourrey C."/>
            <person name="LaButti K."/>
            <person name="Lindquist E.A."/>
            <person name="Lipzen A."/>
            <person name="Lundell T."/>
            <person name="Morin E."/>
            <person name="Murat C."/>
            <person name="Riley R."/>
            <person name="Ohm R."/>
            <person name="Sun H."/>
            <person name="Tunlid A."/>
            <person name="Henrissat B."/>
            <person name="Grigoriev I.V."/>
            <person name="Hibbett D.S."/>
            <person name="Martin F."/>
        </authorList>
    </citation>
    <scope>NUCLEOTIDE SEQUENCE [LARGE SCALE GENOMIC DNA]</scope>
    <source>
        <strain evidence="4 5">Koide BX008</strain>
    </source>
</reference>
<keyword evidence="5" id="KW-1185">Reference proteome</keyword>
<dbReference type="EMBL" id="KN818385">
    <property type="protein sequence ID" value="KIL57043.1"/>
    <property type="molecule type" value="Genomic_DNA"/>
</dbReference>
<dbReference type="Proteomes" id="UP000054549">
    <property type="component" value="Unassembled WGS sequence"/>
</dbReference>
<dbReference type="InParanoid" id="A0A0C2WLH9"/>
<protein>
    <recommendedName>
        <fullName evidence="3">DDE Tnp4 domain-containing protein</fullName>
    </recommendedName>
</protein>
<name>A0A0C2WLH9_AMAMK</name>
<gene>
    <name evidence="4" type="ORF">M378DRAFT_88415</name>
</gene>
<dbReference type="AlphaFoldDB" id="A0A0C2WLH9"/>
<sequence>MGVVVRTINFQGQPTFSLHLCKHQNIISAGCFGNVFTMYNFLWVSSEGFRSVGRDMFDRLVYILAPNPIFHSPRKQQHHVKFQLAAFLIRYGQQGSDTLDVAAKLSIALYYSVYTSAVTHGTVHTYCRRVSRAIRALGSCYLNWGNQERKAVVSHAIKAKSGFPKCLGSGDGSQIRFGEAPLEDGEQFRSRKKFISTNIQATVDHERRFTSYELGWPGAVTDIKIFKNSHLWMNRREYFKGGEYILVDKGKLTRLVGSLESTG</sequence>
<evidence type="ECO:0000256" key="2">
    <source>
        <dbReference type="ARBA" id="ARBA00022723"/>
    </source>
</evidence>
<dbReference type="OrthoDB" id="3233403at2759"/>
<dbReference type="STRING" id="946122.A0A0C2WLH9"/>
<feature type="domain" description="DDE Tnp4" evidence="3">
    <location>
        <begin position="171"/>
        <end position="250"/>
    </location>
</feature>
<dbReference type="Pfam" id="PF13359">
    <property type="entry name" value="DDE_Tnp_4"/>
    <property type="match status" value="1"/>
</dbReference>
<evidence type="ECO:0000256" key="1">
    <source>
        <dbReference type="ARBA" id="ARBA00001968"/>
    </source>
</evidence>
<proteinExistence type="predicted"/>